<comment type="caution">
    <text evidence="2">The sequence shown here is derived from an EMBL/GenBank/DDBJ whole genome shotgun (WGS) entry which is preliminary data.</text>
</comment>
<sequence>MQRSAKDRGRCIQMGVKGPTGNTGTKEFGRTKGQRLGGAGTYLIDLTGKSTWRSVCVSVSPPFTSTWPVGHTLKRTDRMVSRITEYLHLRLASLSKLHVCVLNLCKSECGHATLAE</sequence>
<accession>A0ABV0Z5Z4</accession>
<name>A0ABV0Z5Z4_9TELE</name>
<evidence type="ECO:0000313" key="3">
    <source>
        <dbReference type="Proteomes" id="UP001469553"/>
    </source>
</evidence>
<organism evidence="2 3">
    <name type="scientific">Ameca splendens</name>
    <dbReference type="NCBI Taxonomy" id="208324"/>
    <lineage>
        <taxon>Eukaryota</taxon>
        <taxon>Metazoa</taxon>
        <taxon>Chordata</taxon>
        <taxon>Craniata</taxon>
        <taxon>Vertebrata</taxon>
        <taxon>Euteleostomi</taxon>
        <taxon>Actinopterygii</taxon>
        <taxon>Neopterygii</taxon>
        <taxon>Teleostei</taxon>
        <taxon>Neoteleostei</taxon>
        <taxon>Acanthomorphata</taxon>
        <taxon>Ovalentaria</taxon>
        <taxon>Atherinomorphae</taxon>
        <taxon>Cyprinodontiformes</taxon>
        <taxon>Goodeidae</taxon>
        <taxon>Ameca</taxon>
    </lineage>
</organism>
<dbReference type="EMBL" id="JAHRIP010051959">
    <property type="protein sequence ID" value="MEQ2301309.1"/>
    <property type="molecule type" value="Genomic_DNA"/>
</dbReference>
<feature type="compositionally biased region" description="Basic and acidic residues" evidence="1">
    <location>
        <begin position="1"/>
        <end position="10"/>
    </location>
</feature>
<reference evidence="2 3" key="1">
    <citation type="submission" date="2021-06" db="EMBL/GenBank/DDBJ databases">
        <authorList>
            <person name="Palmer J.M."/>
        </authorList>
    </citation>
    <scope>NUCLEOTIDE SEQUENCE [LARGE SCALE GENOMIC DNA]</scope>
    <source>
        <strain evidence="2 3">AS_MEX2019</strain>
        <tissue evidence="2">Muscle</tissue>
    </source>
</reference>
<dbReference type="Proteomes" id="UP001469553">
    <property type="component" value="Unassembled WGS sequence"/>
</dbReference>
<keyword evidence="3" id="KW-1185">Reference proteome</keyword>
<evidence type="ECO:0000313" key="2">
    <source>
        <dbReference type="EMBL" id="MEQ2301309.1"/>
    </source>
</evidence>
<gene>
    <name evidence="2" type="ORF">AMECASPLE_034604</name>
</gene>
<proteinExistence type="predicted"/>
<protein>
    <submittedName>
        <fullName evidence="2">Uncharacterized protein</fullName>
    </submittedName>
</protein>
<feature type="region of interest" description="Disordered" evidence="1">
    <location>
        <begin position="1"/>
        <end position="31"/>
    </location>
</feature>
<evidence type="ECO:0000256" key="1">
    <source>
        <dbReference type="SAM" id="MobiDB-lite"/>
    </source>
</evidence>